<dbReference type="PROSITE" id="PS50055">
    <property type="entry name" value="TYR_PHOSPHATASE_PTP"/>
    <property type="match status" value="1"/>
</dbReference>
<feature type="compositionally biased region" description="Polar residues" evidence="1">
    <location>
        <begin position="1"/>
        <end position="10"/>
    </location>
</feature>
<proteinExistence type="predicted"/>
<dbReference type="GO" id="GO:0004725">
    <property type="term" value="F:protein tyrosine phosphatase activity"/>
    <property type="evidence" value="ECO:0007669"/>
    <property type="project" value="InterPro"/>
</dbReference>
<feature type="region of interest" description="Disordered" evidence="1">
    <location>
        <begin position="1"/>
        <end position="37"/>
    </location>
</feature>
<dbReference type="Gene3D" id="3.90.190.10">
    <property type="entry name" value="Protein tyrosine phosphatase superfamily"/>
    <property type="match status" value="1"/>
</dbReference>
<dbReference type="SUPFAM" id="SSF52799">
    <property type="entry name" value="(Phosphotyrosine protein) phosphatases II"/>
    <property type="match status" value="1"/>
</dbReference>
<dbReference type="Proteomes" id="UP001347796">
    <property type="component" value="Unassembled WGS sequence"/>
</dbReference>
<evidence type="ECO:0000256" key="1">
    <source>
        <dbReference type="SAM" id="MobiDB-lite"/>
    </source>
</evidence>
<dbReference type="InterPro" id="IPR050348">
    <property type="entry name" value="Protein-Tyr_Phosphatase"/>
</dbReference>
<sequence>MDGTKNTGYDNSLDDVERGGGDDDEPDETPRTITEPTEIVCAEMKAYNERRMKSDQFYHEFMCLPTGSHGKHSYSSMKVNVSKNRFASILAFDHSRVKLHTDHQNESDYINANYIDASIQAYLSKYSNIFINEKN</sequence>
<dbReference type="Pfam" id="PF00102">
    <property type="entry name" value="Y_phosphatase"/>
    <property type="match status" value="1"/>
</dbReference>
<gene>
    <name evidence="3" type="ORF">SNE40_015177</name>
</gene>
<name>A0AAN8PRQ3_PATCE</name>
<dbReference type="InterPro" id="IPR029021">
    <property type="entry name" value="Prot-tyrosine_phosphatase-like"/>
</dbReference>
<dbReference type="AlphaFoldDB" id="A0AAN8PRQ3"/>
<keyword evidence="4" id="KW-1185">Reference proteome</keyword>
<evidence type="ECO:0000313" key="3">
    <source>
        <dbReference type="EMBL" id="KAK6176981.1"/>
    </source>
</evidence>
<evidence type="ECO:0000313" key="4">
    <source>
        <dbReference type="Proteomes" id="UP001347796"/>
    </source>
</evidence>
<comment type="caution">
    <text evidence="3">The sequence shown here is derived from an EMBL/GenBank/DDBJ whole genome shotgun (WGS) entry which is preliminary data.</text>
</comment>
<accession>A0AAN8PRQ3</accession>
<feature type="domain" description="Tyrosine-protein phosphatase" evidence="2">
    <location>
        <begin position="57"/>
        <end position="116"/>
    </location>
</feature>
<dbReference type="EMBL" id="JAZGQO010000010">
    <property type="protein sequence ID" value="KAK6176981.1"/>
    <property type="molecule type" value="Genomic_DNA"/>
</dbReference>
<reference evidence="3 4" key="1">
    <citation type="submission" date="2024-01" db="EMBL/GenBank/DDBJ databases">
        <title>The genome of the rayed Mediterranean limpet Patella caerulea (Linnaeus, 1758).</title>
        <authorList>
            <person name="Anh-Thu Weber A."/>
            <person name="Halstead-Nussloch G."/>
        </authorList>
    </citation>
    <scope>NUCLEOTIDE SEQUENCE [LARGE SCALE GENOMIC DNA]</scope>
    <source>
        <strain evidence="3">AATW-2023a</strain>
        <tissue evidence="3">Whole specimen</tissue>
    </source>
</reference>
<protein>
    <recommendedName>
        <fullName evidence="2">Tyrosine-protein phosphatase domain-containing protein</fullName>
    </recommendedName>
</protein>
<organism evidence="3 4">
    <name type="scientific">Patella caerulea</name>
    <name type="common">Rayed Mediterranean limpet</name>
    <dbReference type="NCBI Taxonomy" id="87958"/>
    <lineage>
        <taxon>Eukaryota</taxon>
        <taxon>Metazoa</taxon>
        <taxon>Spiralia</taxon>
        <taxon>Lophotrochozoa</taxon>
        <taxon>Mollusca</taxon>
        <taxon>Gastropoda</taxon>
        <taxon>Patellogastropoda</taxon>
        <taxon>Patelloidea</taxon>
        <taxon>Patellidae</taxon>
        <taxon>Patella</taxon>
    </lineage>
</organism>
<evidence type="ECO:0000259" key="2">
    <source>
        <dbReference type="PROSITE" id="PS50055"/>
    </source>
</evidence>
<dbReference type="PANTHER" id="PTHR19134">
    <property type="entry name" value="RECEPTOR-TYPE TYROSINE-PROTEIN PHOSPHATASE"/>
    <property type="match status" value="1"/>
</dbReference>
<dbReference type="InterPro" id="IPR000242">
    <property type="entry name" value="PTP_cat"/>
</dbReference>
<dbReference type="PANTHER" id="PTHR19134:SF449">
    <property type="entry name" value="TYROSINE-PROTEIN PHOSPHATASE 1"/>
    <property type="match status" value="1"/>
</dbReference>